<feature type="non-terminal residue" evidence="2">
    <location>
        <position position="1"/>
    </location>
</feature>
<protein>
    <submittedName>
        <fullName evidence="2">Uncharacterized protein</fullName>
    </submittedName>
</protein>
<dbReference type="EMBL" id="BRXZ01004841">
    <property type="protein sequence ID" value="GMH55972.1"/>
    <property type="molecule type" value="Genomic_DNA"/>
</dbReference>
<feature type="coiled-coil region" evidence="1">
    <location>
        <begin position="28"/>
        <end position="60"/>
    </location>
</feature>
<organism evidence="2 3">
    <name type="scientific">Triparma retinervis</name>
    <dbReference type="NCBI Taxonomy" id="2557542"/>
    <lineage>
        <taxon>Eukaryota</taxon>
        <taxon>Sar</taxon>
        <taxon>Stramenopiles</taxon>
        <taxon>Ochrophyta</taxon>
        <taxon>Bolidophyceae</taxon>
        <taxon>Parmales</taxon>
        <taxon>Triparmaceae</taxon>
        <taxon>Triparma</taxon>
    </lineage>
</organism>
<reference evidence="2" key="1">
    <citation type="submission" date="2022-07" db="EMBL/GenBank/DDBJ databases">
        <title>Genome analysis of Parmales, a sister group of diatoms, reveals the evolutionary specialization of diatoms from phago-mixotrophs to photoautotrophs.</title>
        <authorList>
            <person name="Ban H."/>
            <person name="Sato S."/>
            <person name="Yoshikawa S."/>
            <person name="Kazumasa Y."/>
            <person name="Nakamura Y."/>
            <person name="Ichinomiya M."/>
            <person name="Saitoh K."/>
            <person name="Sato N."/>
            <person name="Blanc-Mathieu R."/>
            <person name="Endo H."/>
            <person name="Kuwata A."/>
            <person name="Ogata H."/>
        </authorList>
    </citation>
    <scope>NUCLEOTIDE SEQUENCE</scope>
</reference>
<dbReference type="Proteomes" id="UP001165082">
    <property type="component" value="Unassembled WGS sequence"/>
</dbReference>
<evidence type="ECO:0000256" key="1">
    <source>
        <dbReference type="SAM" id="Coils"/>
    </source>
</evidence>
<proteinExistence type="predicted"/>
<keyword evidence="1" id="KW-0175">Coiled coil</keyword>
<evidence type="ECO:0000313" key="2">
    <source>
        <dbReference type="EMBL" id="GMH55972.1"/>
    </source>
</evidence>
<sequence>MASLRSPMRELDINLPSRSEQLSILKLVQQIEREEEADRKKRMKEEEKEGEEAAQRLVMEIEGEELARKIVDEEAREHAREVEKKLAVVHGEWKSTRKAWREAKFFPTRVGGGVKLQVKLKDMLTCECVCDAKRNVLNVTAVAKEPTVPVHLHTVVGEVGWKEIKFRCDLSFQGDGVRWEEMEVRQEREGDTLNVFVTRR</sequence>
<dbReference type="AlphaFoldDB" id="A0A9W6ZRC0"/>
<evidence type="ECO:0000313" key="3">
    <source>
        <dbReference type="Proteomes" id="UP001165082"/>
    </source>
</evidence>
<keyword evidence="3" id="KW-1185">Reference proteome</keyword>
<accession>A0A9W6ZRC0</accession>
<name>A0A9W6ZRC0_9STRA</name>
<gene>
    <name evidence="2" type="ORF">TrRE_jg2202</name>
</gene>
<dbReference type="OrthoDB" id="10427006at2759"/>
<comment type="caution">
    <text evidence="2">The sequence shown here is derived from an EMBL/GenBank/DDBJ whole genome shotgun (WGS) entry which is preliminary data.</text>
</comment>